<evidence type="ECO:0000256" key="3">
    <source>
        <dbReference type="ARBA" id="ARBA00022737"/>
    </source>
</evidence>
<evidence type="ECO:0000313" key="8">
    <source>
        <dbReference type="EMBL" id="XDT72602.1"/>
    </source>
</evidence>
<dbReference type="Pfam" id="PF12838">
    <property type="entry name" value="Fer4_7"/>
    <property type="match status" value="1"/>
</dbReference>
<keyword evidence="1 6" id="KW-0004">4Fe-4S</keyword>
<evidence type="ECO:0000259" key="7">
    <source>
        <dbReference type="PROSITE" id="PS51379"/>
    </source>
</evidence>
<dbReference type="KEGG" id="tcd:AAIA72_01070"/>
<comment type="function">
    <text evidence="6">Could be involved in the maturation of NapA, the catalytic subunit of the periplasmic nitrate reductase, before its export into the periplasm.</text>
</comment>
<feature type="binding site" evidence="6">
    <location>
        <position position="144"/>
    </location>
    <ligand>
        <name>[4Fe-4S] cluster</name>
        <dbReference type="ChEBI" id="CHEBI:49883"/>
        <label>3</label>
    </ligand>
</feature>
<name>A0AB39UXF0_9GAMM</name>
<keyword evidence="2 6" id="KW-0479">Metal-binding</keyword>
<feature type="binding site" evidence="6">
    <location>
        <position position="141"/>
    </location>
    <ligand>
        <name>[4Fe-4S] cluster</name>
        <dbReference type="ChEBI" id="CHEBI:49883"/>
        <label>3</label>
    </ligand>
</feature>
<feature type="binding site" evidence="6">
    <location>
        <position position="34"/>
    </location>
    <ligand>
        <name>[4Fe-4S] cluster</name>
        <dbReference type="ChEBI" id="CHEBI:49883"/>
        <label>1</label>
    </ligand>
</feature>
<evidence type="ECO:0000256" key="5">
    <source>
        <dbReference type="ARBA" id="ARBA00023014"/>
    </source>
</evidence>
<dbReference type="InterPro" id="IPR017900">
    <property type="entry name" value="4Fe4S_Fe_S_CS"/>
</dbReference>
<feature type="binding site" evidence="6">
    <location>
        <position position="69"/>
    </location>
    <ligand>
        <name>[4Fe-4S] cluster</name>
        <dbReference type="ChEBI" id="CHEBI:49883"/>
        <label>2</label>
    </ligand>
</feature>
<dbReference type="CDD" id="cd10564">
    <property type="entry name" value="NapF_like"/>
    <property type="match status" value="1"/>
</dbReference>
<dbReference type="AlphaFoldDB" id="A0AB39UXF0"/>
<keyword evidence="3 6" id="KW-0677">Repeat</keyword>
<evidence type="ECO:0000256" key="4">
    <source>
        <dbReference type="ARBA" id="ARBA00023004"/>
    </source>
</evidence>
<dbReference type="SUPFAM" id="SSF54862">
    <property type="entry name" value="4Fe-4S ferredoxins"/>
    <property type="match status" value="1"/>
</dbReference>
<comment type="subcellular location">
    <subcellularLocation>
        <location evidence="6">Cytoplasm</location>
    </subcellularLocation>
</comment>
<keyword evidence="4 6" id="KW-0408">Iron</keyword>
<evidence type="ECO:0000256" key="2">
    <source>
        <dbReference type="ARBA" id="ARBA00022723"/>
    </source>
</evidence>
<feature type="domain" description="4Fe-4S ferredoxin-type" evidence="7">
    <location>
        <begin position="55"/>
        <end position="86"/>
    </location>
</feature>
<dbReference type="InterPro" id="IPR017896">
    <property type="entry name" value="4Fe4S_Fe-S-bd"/>
</dbReference>
<evidence type="ECO:0000256" key="1">
    <source>
        <dbReference type="ARBA" id="ARBA00022485"/>
    </source>
</evidence>
<dbReference type="InterPro" id="IPR050572">
    <property type="entry name" value="Fe-S_Ferredoxin"/>
</dbReference>
<proteinExistence type="inferred from homology"/>
<keyword evidence="5 6" id="KW-0411">Iron-sulfur</keyword>
<dbReference type="PROSITE" id="PS00198">
    <property type="entry name" value="4FE4S_FER_1"/>
    <property type="match status" value="1"/>
</dbReference>
<feature type="binding site" evidence="6">
    <location>
        <position position="44"/>
    </location>
    <ligand>
        <name>[4Fe-4S] cluster</name>
        <dbReference type="ChEBI" id="CHEBI:49883"/>
        <label>1</label>
    </ligand>
</feature>
<reference evidence="8" key="1">
    <citation type="submission" date="2024-05" db="EMBL/GenBank/DDBJ databases">
        <title>Genome sequencing of novel strain.</title>
        <authorList>
            <person name="Ganbat D."/>
            <person name="Ganbat S."/>
            <person name="Lee S.-J."/>
        </authorList>
    </citation>
    <scope>NUCLEOTIDE SEQUENCE</scope>
    <source>
        <strain evidence="8">SMD15-11</strain>
    </source>
</reference>
<comment type="subunit">
    <text evidence="6">Interacts with the cytoplasmic NapA precursor.</text>
</comment>
<sequence>MAHSVSRRQLFTRRREAVVRPPWAVDESAFVTACTRCNDCIEVCEPAVLMRGDGGFPEFSPARGECTFCEACVDACKTGALSLSVSPVMPWIARLSDNCVAMKGVECRICAEQCEPAAIRIRPRPGGIFVPELNAEVCNGCGACVRPCPVQAISFVRQSEEMTHAR</sequence>
<protein>
    <recommendedName>
        <fullName evidence="6">Ferredoxin-type protein NapF</fullName>
    </recommendedName>
</protein>
<feature type="binding site" evidence="6">
    <location>
        <position position="37"/>
    </location>
    <ligand>
        <name>[4Fe-4S] cluster</name>
        <dbReference type="ChEBI" id="CHEBI:49883"/>
        <label>1</label>
    </ligand>
</feature>
<dbReference type="RefSeq" id="WP_369601608.1">
    <property type="nucleotide sequence ID" value="NZ_CP154858.1"/>
</dbReference>
<dbReference type="NCBIfam" id="TIGR00402">
    <property type="entry name" value="napF"/>
    <property type="match status" value="1"/>
</dbReference>
<feature type="binding site" evidence="6">
    <location>
        <position position="138"/>
    </location>
    <ligand>
        <name>[4Fe-4S] cluster</name>
        <dbReference type="ChEBI" id="CHEBI:49883"/>
        <label>3</label>
    </ligand>
</feature>
<comment type="cofactor">
    <cofactor evidence="6">
        <name>[4Fe-4S] cluster</name>
        <dbReference type="ChEBI" id="CHEBI:49883"/>
    </cofactor>
</comment>
<dbReference type="GO" id="GO:0005737">
    <property type="term" value="C:cytoplasm"/>
    <property type="evidence" value="ECO:0007669"/>
    <property type="project" value="UniProtKB-SubCell"/>
</dbReference>
<dbReference type="GO" id="GO:0046872">
    <property type="term" value="F:metal ion binding"/>
    <property type="evidence" value="ECO:0007669"/>
    <property type="project" value="UniProtKB-KW"/>
</dbReference>
<keyword evidence="6" id="KW-0963">Cytoplasm</keyword>
<dbReference type="Pfam" id="PF13187">
    <property type="entry name" value="Fer4_9"/>
    <property type="match status" value="1"/>
</dbReference>
<feature type="binding site" evidence="6">
    <location>
        <position position="76"/>
    </location>
    <ligand>
        <name>[4Fe-4S] cluster</name>
        <dbReference type="ChEBI" id="CHEBI:49883"/>
        <label>2</label>
    </ligand>
</feature>
<evidence type="ECO:0000256" key="6">
    <source>
        <dbReference type="HAMAP-Rule" id="MF_02201"/>
    </source>
</evidence>
<dbReference type="PROSITE" id="PS51379">
    <property type="entry name" value="4FE4S_FER_2"/>
    <property type="match status" value="2"/>
</dbReference>
<dbReference type="HAMAP" id="MF_02201">
    <property type="entry name" value="NapF"/>
    <property type="match status" value="1"/>
</dbReference>
<dbReference type="InterPro" id="IPR004496">
    <property type="entry name" value="NapF"/>
</dbReference>
<dbReference type="GO" id="GO:0051539">
    <property type="term" value="F:4 iron, 4 sulfur cluster binding"/>
    <property type="evidence" value="ECO:0007669"/>
    <property type="project" value="UniProtKB-UniRule"/>
</dbReference>
<feature type="binding site" evidence="6">
    <location>
        <position position="66"/>
    </location>
    <ligand>
        <name>[4Fe-4S] cluster</name>
        <dbReference type="ChEBI" id="CHEBI:49883"/>
        <label>2</label>
    </ligand>
</feature>
<gene>
    <name evidence="6 8" type="primary">napF</name>
    <name evidence="8" type="ORF">AAIA72_01070</name>
</gene>
<dbReference type="EMBL" id="CP154858">
    <property type="protein sequence ID" value="XDT72602.1"/>
    <property type="molecule type" value="Genomic_DNA"/>
</dbReference>
<comment type="similarity">
    <text evidence="6">Belongs to the NapF family.</text>
</comment>
<dbReference type="PANTHER" id="PTHR43687:SF1">
    <property type="entry name" value="FERREDOXIN III"/>
    <property type="match status" value="1"/>
</dbReference>
<feature type="binding site" evidence="6">
    <location>
        <position position="148"/>
    </location>
    <ligand>
        <name>[4Fe-4S] cluster</name>
        <dbReference type="ChEBI" id="CHEBI:49883"/>
        <label>3</label>
    </ligand>
</feature>
<dbReference type="PANTHER" id="PTHR43687">
    <property type="entry name" value="ADENYLYLSULFATE REDUCTASE, BETA SUBUNIT"/>
    <property type="match status" value="1"/>
</dbReference>
<organism evidence="8">
    <name type="scientific">Thermohahella caldifontis</name>
    <dbReference type="NCBI Taxonomy" id="3142973"/>
    <lineage>
        <taxon>Bacteria</taxon>
        <taxon>Pseudomonadati</taxon>
        <taxon>Pseudomonadota</taxon>
        <taxon>Gammaproteobacteria</taxon>
        <taxon>Oceanospirillales</taxon>
        <taxon>Hahellaceae</taxon>
        <taxon>Thermohahella</taxon>
    </lineage>
</organism>
<feature type="domain" description="4Fe-4S ferredoxin-type" evidence="7">
    <location>
        <begin position="129"/>
        <end position="158"/>
    </location>
</feature>
<dbReference type="Gene3D" id="3.30.70.20">
    <property type="match status" value="2"/>
</dbReference>
<accession>A0AB39UXF0</accession>
<feature type="binding site" evidence="6">
    <location>
        <position position="40"/>
    </location>
    <ligand>
        <name>[4Fe-4S] cluster</name>
        <dbReference type="ChEBI" id="CHEBI:49883"/>
        <label>1</label>
    </ligand>
</feature>
<feature type="binding site" evidence="6">
    <location>
        <position position="72"/>
    </location>
    <ligand>
        <name>[4Fe-4S] cluster</name>
        <dbReference type="ChEBI" id="CHEBI:49883"/>
        <label>2</label>
    </ligand>
</feature>